<gene>
    <name evidence="2" type="ORF">GTP45_13540</name>
</gene>
<keyword evidence="1" id="KW-0812">Transmembrane</keyword>
<keyword evidence="1" id="KW-0472">Membrane</keyword>
<organism evidence="2 3">
    <name type="scientific">Duganella rivi</name>
    <dbReference type="NCBI Taxonomy" id="2666083"/>
    <lineage>
        <taxon>Bacteria</taxon>
        <taxon>Pseudomonadati</taxon>
        <taxon>Pseudomonadota</taxon>
        <taxon>Betaproteobacteria</taxon>
        <taxon>Burkholderiales</taxon>
        <taxon>Oxalobacteraceae</taxon>
        <taxon>Telluria group</taxon>
        <taxon>Duganella</taxon>
    </lineage>
</organism>
<dbReference type="Proteomes" id="UP000450012">
    <property type="component" value="Unassembled WGS sequence"/>
</dbReference>
<feature type="transmembrane region" description="Helical" evidence="1">
    <location>
        <begin position="87"/>
        <end position="107"/>
    </location>
</feature>
<evidence type="ECO:0000313" key="3">
    <source>
        <dbReference type="Proteomes" id="UP000450012"/>
    </source>
</evidence>
<name>A0A7X4GRH6_9BURK</name>
<protein>
    <recommendedName>
        <fullName evidence="4">DUF1640 domain-containing protein</fullName>
    </recommendedName>
</protein>
<evidence type="ECO:0000256" key="1">
    <source>
        <dbReference type="SAM" id="Phobius"/>
    </source>
</evidence>
<evidence type="ECO:0008006" key="4">
    <source>
        <dbReference type="Google" id="ProtNLM"/>
    </source>
</evidence>
<keyword evidence="3" id="KW-1185">Reference proteome</keyword>
<dbReference type="RefSeq" id="WP_161014415.1">
    <property type="nucleotide sequence ID" value="NZ_WWCK01000004.1"/>
</dbReference>
<keyword evidence="1" id="KW-1133">Transmembrane helix</keyword>
<evidence type="ECO:0000313" key="2">
    <source>
        <dbReference type="EMBL" id="MYM67850.1"/>
    </source>
</evidence>
<proteinExistence type="predicted"/>
<accession>A0A7X4GRH6</accession>
<dbReference type="AlphaFoldDB" id="A0A7X4GRH6"/>
<dbReference type="EMBL" id="WWCK01000004">
    <property type="protein sequence ID" value="MYM67850.1"/>
    <property type="molecule type" value="Genomic_DNA"/>
</dbReference>
<comment type="caution">
    <text evidence="2">The sequence shown here is derived from an EMBL/GenBank/DDBJ whole genome shotgun (WGS) entry which is preliminary data.</text>
</comment>
<reference evidence="2 3" key="1">
    <citation type="submission" date="2019-12" db="EMBL/GenBank/DDBJ databases">
        <title>Novel species isolated from a subtropical stream in China.</title>
        <authorList>
            <person name="Lu H."/>
        </authorList>
    </citation>
    <scope>NUCLEOTIDE SEQUENCE [LARGE SCALE GENOMIC DNA]</scope>
    <source>
        <strain evidence="2 3">FT55W</strain>
    </source>
</reference>
<sequence length="112" mass="12090">METETSQTNEQLAPLDQRLTAVERNLAVLTVEVAVLTKTAATKEDLMHLHRVLGADIARIDATLAAMLQNGATKADLAALETRIMKWMIATLIGVGALNSTLVLIVVKLMQP</sequence>